<proteinExistence type="predicted"/>
<reference evidence="1" key="1">
    <citation type="submission" date="2014-11" db="EMBL/GenBank/DDBJ databases">
        <authorList>
            <person name="Amaro Gonzalez C."/>
        </authorList>
    </citation>
    <scope>NUCLEOTIDE SEQUENCE</scope>
</reference>
<name>A0A0E9R5Q6_ANGAN</name>
<sequence>MNIFLLLTEAINHRDKTFMHLIAITQTLEFTIRCASLKSVINVLPLVPVSIFLSKFTFSLF</sequence>
<evidence type="ECO:0000313" key="1">
    <source>
        <dbReference type="EMBL" id="JAH23780.1"/>
    </source>
</evidence>
<organism evidence="1">
    <name type="scientific">Anguilla anguilla</name>
    <name type="common">European freshwater eel</name>
    <name type="synonym">Muraena anguilla</name>
    <dbReference type="NCBI Taxonomy" id="7936"/>
    <lineage>
        <taxon>Eukaryota</taxon>
        <taxon>Metazoa</taxon>
        <taxon>Chordata</taxon>
        <taxon>Craniata</taxon>
        <taxon>Vertebrata</taxon>
        <taxon>Euteleostomi</taxon>
        <taxon>Actinopterygii</taxon>
        <taxon>Neopterygii</taxon>
        <taxon>Teleostei</taxon>
        <taxon>Anguilliformes</taxon>
        <taxon>Anguillidae</taxon>
        <taxon>Anguilla</taxon>
    </lineage>
</organism>
<dbReference type="EMBL" id="GBXM01084797">
    <property type="protein sequence ID" value="JAH23780.1"/>
    <property type="molecule type" value="Transcribed_RNA"/>
</dbReference>
<protein>
    <submittedName>
        <fullName evidence="1">Uncharacterized protein</fullName>
    </submittedName>
</protein>
<reference evidence="1" key="2">
    <citation type="journal article" date="2015" name="Fish Shellfish Immunol.">
        <title>Early steps in the European eel (Anguilla anguilla)-Vibrio vulnificus interaction in the gills: Role of the RtxA13 toxin.</title>
        <authorList>
            <person name="Callol A."/>
            <person name="Pajuelo D."/>
            <person name="Ebbesson L."/>
            <person name="Teles M."/>
            <person name="MacKenzie S."/>
            <person name="Amaro C."/>
        </authorList>
    </citation>
    <scope>NUCLEOTIDE SEQUENCE</scope>
</reference>
<dbReference type="AlphaFoldDB" id="A0A0E9R5Q6"/>
<accession>A0A0E9R5Q6</accession>